<protein>
    <submittedName>
        <fullName evidence="4">Acetylxylan esterase</fullName>
    </submittedName>
</protein>
<dbReference type="PANTHER" id="PTHR40111">
    <property type="entry name" value="CEPHALOSPORIN-C DEACETYLASE"/>
    <property type="match status" value="1"/>
</dbReference>
<dbReference type="AlphaFoldDB" id="A0A290Z357"/>
<feature type="active site" description="Charge relay system" evidence="1">
    <location>
        <position position="273"/>
    </location>
</feature>
<dbReference type="PANTHER" id="PTHR40111:SF1">
    <property type="entry name" value="CEPHALOSPORIN-C DEACETYLASE"/>
    <property type="match status" value="1"/>
</dbReference>
<dbReference type="EMBL" id="CP023445">
    <property type="protein sequence ID" value="ATE53437.1"/>
    <property type="molecule type" value="Genomic_DNA"/>
</dbReference>
<evidence type="ECO:0000313" key="4">
    <source>
        <dbReference type="EMBL" id="ATE53437.1"/>
    </source>
</evidence>
<evidence type="ECO:0000256" key="2">
    <source>
        <dbReference type="PIRSR" id="PIRSR639069-2"/>
    </source>
</evidence>
<organism evidence="4 5">
    <name type="scientific">Actinosynnema pretiosum</name>
    <dbReference type="NCBI Taxonomy" id="42197"/>
    <lineage>
        <taxon>Bacteria</taxon>
        <taxon>Bacillati</taxon>
        <taxon>Actinomycetota</taxon>
        <taxon>Actinomycetes</taxon>
        <taxon>Pseudonocardiales</taxon>
        <taxon>Pseudonocardiaceae</taxon>
        <taxon>Actinosynnema</taxon>
    </lineage>
</organism>
<dbReference type="GO" id="GO:0005976">
    <property type="term" value="P:polysaccharide metabolic process"/>
    <property type="evidence" value="ECO:0007669"/>
    <property type="project" value="TreeGrafter"/>
</dbReference>
<reference evidence="4" key="1">
    <citation type="submission" date="2017-09" db="EMBL/GenBank/DDBJ databases">
        <title>Complete Genome Sequence of ansamitocin-producing Bacterium Actinosynnema pretiosum X47.</title>
        <authorList>
            <person name="Cao G."/>
            <person name="Zong G."/>
            <person name="Zhong C."/>
            <person name="Fu J."/>
        </authorList>
    </citation>
    <scope>NUCLEOTIDE SEQUENCE [LARGE SCALE GENOMIC DNA]</scope>
    <source>
        <strain evidence="4">X47</strain>
    </source>
</reference>
<dbReference type="SUPFAM" id="SSF53474">
    <property type="entry name" value="alpha/beta-Hydrolases"/>
    <property type="match status" value="1"/>
</dbReference>
<evidence type="ECO:0000256" key="1">
    <source>
        <dbReference type="PIRSR" id="PIRSR639069-1"/>
    </source>
</evidence>
<sequence length="320" mass="34121">MPWFDLPEAELAQYRTPTQEPTGLDAWWAERLADARALAKPVTTTPHEESAYGPLSVLDVEFSGALGDRVRAWHLRPASDGPLPTAVVFIGYGGGRGTPTEHAWLAAAGYGVLVVDTRGQGGRWTTGATPDSAPSGPSHPGFMTRGIDSPEGYYYTRLMTDAALAVDVAAGLDGVDPERIAVLGASQGGGLALAAAALNPTKVKVCHADVPFLCDFQRAITLTGADPYAEIANFLSHNVALVDQARDTLRYVDAALLARRITATSLLSAGLMDEVCPPSTVFAAYNEITAPKRIEVFPFSGHAVPRTHDEVKLKHLREHL</sequence>
<dbReference type="GO" id="GO:0052689">
    <property type="term" value="F:carboxylic ester hydrolase activity"/>
    <property type="evidence" value="ECO:0007669"/>
    <property type="project" value="TreeGrafter"/>
</dbReference>
<gene>
    <name evidence="4" type="ORF">CNX65_09125</name>
</gene>
<dbReference type="InterPro" id="IPR008391">
    <property type="entry name" value="AXE1_dom"/>
</dbReference>
<dbReference type="Gene3D" id="3.40.50.1820">
    <property type="entry name" value="alpha/beta hydrolase"/>
    <property type="match status" value="1"/>
</dbReference>
<evidence type="ECO:0000313" key="5">
    <source>
        <dbReference type="Proteomes" id="UP000218505"/>
    </source>
</evidence>
<dbReference type="RefSeq" id="WP_096492380.1">
    <property type="nucleotide sequence ID" value="NZ_CP023445.1"/>
</dbReference>
<feature type="domain" description="Acetyl xylan esterase" evidence="3">
    <location>
        <begin position="1"/>
        <end position="313"/>
    </location>
</feature>
<proteinExistence type="predicted"/>
<dbReference type="Proteomes" id="UP000218505">
    <property type="component" value="Chromosome"/>
</dbReference>
<dbReference type="InterPro" id="IPR029058">
    <property type="entry name" value="AB_hydrolase_fold"/>
</dbReference>
<keyword evidence="5" id="KW-1185">Reference proteome</keyword>
<name>A0A290Z357_9PSEU</name>
<dbReference type="InterPro" id="IPR039069">
    <property type="entry name" value="CE7"/>
</dbReference>
<accession>A0A290Z357</accession>
<feature type="active site" description="Nucleophile" evidence="1">
    <location>
        <position position="186"/>
    </location>
</feature>
<dbReference type="Pfam" id="PF05448">
    <property type="entry name" value="AXE1"/>
    <property type="match status" value="1"/>
</dbReference>
<feature type="active site" description="Charge relay system" evidence="1">
    <location>
        <position position="302"/>
    </location>
</feature>
<feature type="binding site" evidence="2">
    <location>
        <position position="92"/>
    </location>
    <ligand>
        <name>substrate</name>
    </ligand>
</feature>
<evidence type="ECO:0000259" key="3">
    <source>
        <dbReference type="Pfam" id="PF05448"/>
    </source>
</evidence>
<dbReference type="KEGG" id="apre:CNX65_09125"/>